<dbReference type="EMBL" id="JADBEM010000001">
    <property type="protein sequence ID" value="MBE1603242.1"/>
    <property type="molecule type" value="Genomic_DNA"/>
</dbReference>
<name>A0A927R5F7_9ACTN</name>
<proteinExistence type="predicted"/>
<dbReference type="AlphaFoldDB" id="A0A927R5F7"/>
<accession>A0A927R5F7</accession>
<evidence type="ECO:0000256" key="2">
    <source>
        <dbReference type="SAM" id="SignalP"/>
    </source>
</evidence>
<evidence type="ECO:0008006" key="5">
    <source>
        <dbReference type="Google" id="ProtNLM"/>
    </source>
</evidence>
<feature type="region of interest" description="Disordered" evidence="1">
    <location>
        <begin position="32"/>
        <end position="66"/>
    </location>
</feature>
<organism evidence="3 4">
    <name type="scientific">Actinopolymorpha pittospori</name>
    <dbReference type="NCBI Taxonomy" id="648752"/>
    <lineage>
        <taxon>Bacteria</taxon>
        <taxon>Bacillati</taxon>
        <taxon>Actinomycetota</taxon>
        <taxon>Actinomycetes</taxon>
        <taxon>Propionibacteriales</taxon>
        <taxon>Actinopolymorphaceae</taxon>
        <taxon>Actinopolymorpha</taxon>
    </lineage>
</organism>
<feature type="compositionally biased region" description="Low complexity" evidence="1">
    <location>
        <begin position="192"/>
        <end position="202"/>
    </location>
</feature>
<protein>
    <recommendedName>
        <fullName evidence="5">MYXO-CTERM domain-containing protein</fullName>
    </recommendedName>
</protein>
<feature type="signal peptide" evidence="2">
    <location>
        <begin position="1"/>
        <end position="31"/>
    </location>
</feature>
<feature type="region of interest" description="Disordered" evidence="1">
    <location>
        <begin position="175"/>
        <end position="202"/>
    </location>
</feature>
<evidence type="ECO:0000256" key="1">
    <source>
        <dbReference type="SAM" id="MobiDB-lite"/>
    </source>
</evidence>
<keyword evidence="4" id="KW-1185">Reference proteome</keyword>
<keyword evidence="2" id="KW-0732">Signal</keyword>
<gene>
    <name evidence="3" type="ORF">HEB94_000090</name>
</gene>
<sequence length="234" mass="23843">MRIRKAFGARLGAALVAAGLVAAIASTPANAASTDTAARSAVGEQSLPMHKKPPKPPKNAFNGCIDSSQQNNEKFVAYVPEPGQLWIWKENRGAGSVDPWVQFTDTPADVDVVCATITAHGNNVAVTIVTQNEEQQVWQADCTVNPDNANDPFDPNERCGDFEELTPLPDAAAAGDNNGSGPIMRPGGPRAGDGAVASSGPGAATAAGGALLGLALTAGTVALLRRRGHGAAAA</sequence>
<comment type="caution">
    <text evidence="3">The sequence shown here is derived from an EMBL/GenBank/DDBJ whole genome shotgun (WGS) entry which is preliminary data.</text>
</comment>
<dbReference type="RefSeq" id="WP_192748118.1">
    <property type="nucleotide sequence ID" value="NZ_BAABJL010000055.1"/>
</dbReference>
<evidence type="ECO:0000313" key="3">
    <source>
        <dbReference type="EMBL" id="MBE1603242.1"/>
    </source>
</evidence>
<feature type="chain" id="PRO_5037552580" description="MYXO-CTERM domain-containing protein" evidence="2">
    <location>
        <begin position="32"/>
        <end position="234"/>
    </location>
</feature>
<evidence type="ECO:0000313" key="4">
    <source>
        <dbReference type="Proteomes" id="UP000638648"/>
    </source>
</evidence>
<reference evidence="3" key="1">
    <citation type="submission" date="2020-10" db="EMBL/GenBank/DDBJ databases">
        <title>Sequencing the genomes of 1000 actinobacteria strains.</title>
        <authorList>
            <person name="Klenk H.-P."/>
        </authorList>
    </citation>
    <scope>NUCLEOTIDE SEQUENCE</scope>
    <source>
        <strain evidence="3">DSM 45354</strain>
    </source>
</reference>
<dbReference type="Proteomes" id="UP000638648">
    <property type="component" value="Unassembled WGS sequence"/>
</dbReference>